<reference evidence="1" key="2">
    <citation type="journal article" date="2015" name="Data Brief">
        <title>Shoot transcriptome of the giant reed, Arundo donax.</title>
        <authorList>
            <person name="Barrero R.A."/>
            <person name="Guerrero F.D."/>
            <person name="Moolhuijzen P."/>
            <person name="Goolsby J.A."/>
            <person name="Tidwell J."/>
            <person name="Bellgard S.E."/>
            <person name="Bellgard M.I."/>
        </authorList>
    </citation>
    <scope>NUCLEOTIDE SEQUENCE</scope>
    <source>
        <tissue evidence="1">Shoot tissue taken approximately 20 cm above the soil surface</tissue>
    </source>
</reference>
<sequence>MNGGFGRKLKTLTSDDQQVKNQGLLSLIRKINLMAVEKKSILRLIVCVNLPGQRLYSGTCSSHLLTIYTKTVLPKLDLTL</sequence>
<accession>A0A0A8YIS0</accession>
<dbReference type="AlphaFoldDB" id="A0A0A8YIS0"/>
<proteinExistence type="predicted"/>
<dbReference type="EMBL" id="GBRH01272472">
    <property type="protein sequence ID" value="JAD25423.1"/>
    <property type="molecule type" value="Transcribed_RNA"/>
</dbReference>
<reference evidence="1" key="1">
    <citation type="submission" date="2014-09" db="EMBL/GenBank/DDBJ databases">
        <authorList>
            <person name="Magalhaes I.L.F."/>
            <person name="Oliveira U."/>
            <person name="Santos F.R."/>
            <person name="Vidigal T.H.D.A."/>
            <person name="Brescovit A.D."/>
            <person name="Santos A.J."/>
        </authorList>
    </citation>
    <scope>NUCLEOTIDE SEQUENCE</scope>
    <source>
        <tissue evidence="1">Shoot tissue taken approximately 20 cm above the soil surface</tissue>
    </source>
</reference>
<protein>
    <submittedName>
        <fullName evidence="1">Uncharacterized protein</fullName>
    </submittedName>
</protein>
<organism evidence="1">
    <name type="scientific">Arundo donax</name>
    <name type="common">Giant reed</name>
    <name type="synonym">Donax arundinaceus</name>
    <dbReference type="NCBI Taxonomy" id="35708"/>
    <lineage>
        <taxon>Eukaryota</taxon>
        <taxon>Viridiplantae</taxon>
        <taxon>Streptophyta</taxon>
        <taxon>Embryophyta</taxon>
        <taxon>Tracheophyta</taxon>
        <taxon>Spermatophyta</taxon>
        <taxon>Magnoliopsida</taxon>
        <taxon>Liliopsida</taxon>
        <taxon>Poales</taxon>
        <taxon>Poaceae</taxon>
        <taxon>PACMAD clade</taxon>
        <taxon>Arundinoideae</taxon>
        <taxon>Arundineae</taxon>
        <taxon>Arundo</taxon>
    </lineage>
</organism>
<evidence type="ECO:0000313" key="1">
    <source>
        <dbReference type="EMBL" id="JAD25423.1"/>
    </source>
</evidence>
<name>A0A0A8YIS0_ARUDO</name>